<evidence type="ECO:0000259" key="2">
    <source>
        <dbReference type="SMART" id="SM00382"/>
    </source>
</evidence>
<dbReference type="SUPFAM" id="SSF52540">
    <property type="entry name" value="P-loop containing nucleoside triphosphate hydrolases"/>
    <property type="match status" value="1"/>
</dbReference>
<reference evidence="3 4" key="1">
    <citation type="submission" date="2019-09" db="EMBL/GenBank/DDBJ databases">
        <title>The hologenome of the rock-dwelling lichen Lasallia pustulata.</title>
        <authorList>
            <person name="Greshake Tzovaras B."/>
            <person name="Segers F."/>
            <person name="Bicker A."/>
            <person name="Dal Grande F."/>
            <person name="Otte J."/>
            <person name="Hankeln T."/>
            <person name="Schmitt I."/>
            <person name="Ebersberger I."/>
        </authorList>
    </citation>
    <scope>NUCLEOTIDE SEQUENCE [LARGE SCALE GENOMIC DNA]</scope>
    <source>
        <strain evidence="3">A1-1</strain>
    </source>
</reference>
<dbReference type="Pfam" id="PF00004">
    <property type="entry name" value="AAA"/>
    <property type="match status" value="1"/>
</dbReference>
<name>A0A5M8PMZ1_9LECA</name>
<dbReference type="OrthoDB" id="10042665at2759"/>
<gene>
    <name evidence="3" type="ORF">FRX48_05697</name>
</gene>
<feature type="compositionally biased region" description="Polar residues" evidence="1">
    <location>
        <begin position="1"/>
        <end position="10"/>
    </location>
</feature>
<dbReference type="CDD" id="cd19481">
    <property type="entry name" value="RecA-like_protease"/>
    <property type="match status" value="1"/>
</dbReference>
<protein>
    <recommendedName>
        <fullName evidence="2">AAA+ ATPase domain-containing protein</fullName>
    </recommendedName>
</protein>
<dbReference type="InterPro" id="IPR003959">
    <property type="entry name" value="ATPase_AAA_core"/>
</dbReference>
<dbReference type="GO" id="GO:0016887">
    <property type="term" value="F:ATP hydrolysis activity"/>
    <property type="evidence" value="ECO:0007669"/>
    <property type="project" value="InterPro"/>
</dbReference>
<dbReference type="InterPro" id="IPR003593">
    <property type="entry name" value="AAA+_ATPase"/>
</dbReference>
<feature type="domain" description="AAA+ ATPase" evidence="2">
    <location>
        <begin position="442"/>
        <end position="569"/>
    </location>
</feature>
<sequence length="652" mass="73503">MPGSTTNLPSANGELEKEKRVNIATESGQDGKPSGSAKQEPSRILRYADVFDVRTYARKLVKTAKNDKKLDRKKPVLVERSIINHKGQHTHTEVDVKSRALCKVLIGLNKDVEGLSLQKEPPFADPALFFHSRFGLRERLSQEEEQESPDTALIADLSTALQYVDEKHGNNVASMKNLIPTKKITWGLLWALYTPNTMMYHFNEFTEQIQVLRMRSMKVKFRKDSTPYWQIKCDMIADDGVKFGYTRKLGLAQRPDLFTDLEIDEFDGARNIQDLVVYPLQYAENEVAIRSAAISRGKKYASMKNHSYWETSGPALRETLNDRWESKRSKFSTHGRAMVDASAFRSFNPNLDCIPDVHSTLDREQLTDEQYMICSPVAYGFGFGNKVWGGFAVSRLEDVVWRDEAFRSLVIGQKQKTLIHCLVKQHSAKGTGYDDVVQGKGKGLIGLLSGGPGCGKTLTAEAVAEVTTRPLYMVSAGELGTAPEKVDAQLTLVLELSYRWGAVLLLDEADVFLQERDTKDVARNALVSVFLRQLEYFQGILILTSNRIGECDAAFESRIHFSIHYPDLDRDARKIIWKMFIDKAQSNEGVTSAVSDEDVDRLAMHEMNGRQIKHAVGSARSIARENKQPFDTSHIDTVLEVVEAWNIAKRKQ</sequence>
<dbReference type="PANTHER" id="PTHR46411">
    <property type="entry name" value="FAMILY ATPASE, PUTATIVE-RELATED"/>
    <property type="match status" value="1"/>
</dbReference>
<organism evidence="3 4">
    <name type="scientific">Lasallia pustulata</name>
    <dbReference type="NCBI Taxonomy" id="136370"/>
    <lineage>
        <taxon>Eukaryota</taxon>
        <taxon>Fungi</taxon>
        <taxon>Dikarya</taxon>
        <taxon>Ascomycota</taxon>
        <taxon>Pezizomycotina</taxon>
        <taxon>Lecanoromycetes</taxon>
        <taxon>OSLEUM clade</taxon>
        <taxon>Umbilicariomycetidae</taxon>
        <taxon>Umbilicariales</taxon>
        <taxon>Umbilicariaceae</taxon>
        <taxon>Lasallia</taxon>
    </lineage>
</organism>
<dbReference type="GO" id="GO:0005524">
    <property type="term" value="F:ATP binding"/>
    <property type="evidence" value="ECO:0007669"/>
    <property type="project" value="InterPro"/>
</dbReference>
<dbReference type="Gene3D" id="3.40.50.300">
    <property type="entry name" value="P-loop containing nucleotide triphosphate hydrolases"/>
    <property type="match status" value="1"/>
</dbReference>
<accession>A0A5M8PMZ1</accession>
<dbReference type="Pfam" id="PF22942">
    <property type="entry name" value="DUF7025"/>
    <property type="match status" value="1"/>
</dbReference>
<dbReference type="Proteomes" id="UP000324767">
    <property type="component" value="Unassembled WGS sequence"/>
</dbReference>
<proteinExistence type="predicted"/>
<dbReference type="InterPro" id="IPR027417">
    <property type="entry name" value="P-loop_NTPase"/>
</dbReference>
<dbReference type="InterPro" id="IPR054289">
    <property type="entry name" value="DUF7025"/>
</dbReference>
<evidence type="ECO:0000256" key="1">
    <source>
        <dbReference type="SAM" id="MobiDB-lite"/>
    </source>
</evidence>
<dbReference type="AlphaFoldDB" id="A0A5M8PMZ1"/>
<evidence type="ECO:0000313" key="3">
    <source>
        <dbReference type="EMBL" id="KAA6410276.1"/>
    </source>
</evidence>
<dbReference type="PANTHER" id="PTHR46411:SF3">
    <property type="entry name" value="AAA+ ATPASE DOMAIN-CONTAINING PROTEIN"/>
    <property type="match status" value="1"/>
</dbReference>
<evidence type="ECO:0000313" key="4">
    <source>
        <dbReference type="Proteomes" id="UP000324767"/>
    </source>
</evidence>
<dbReference type="SMART" id="SM00382">
    <property type="entry name" value="AAA"/>
    <property type="match status" value="1"/>
</dbReference>
<comment type="caution">
    <text evidence="3">The sequence shown here is derived from an EMBL/GenBank/DDBJ whole genome shotgun (WGS) entry which is preliminary data.</text>
</comment>
<dbReference type="EMBL" id="VXIT01000009">
    <property type="protein sequence ID" value="KAA6410276.1"/>
    <property type="molecule type" value="Genomic_DNA"/>
</dbReference>
<feature type="region of interest" description="Disordered" evidence="1">
    <location>
        <begin position="1"/>
        <end position="41"/>
    </location>
</feature>